<gene>
    <name evidence="2" type="ORF">V2H41_00120</name>
</gene>
<dbReference type="InterPro" id="IPR010753">
    <property type="entry name" value="DUF1330"/>
</dbReference>
<dbReference type="Gene3D" id="3.30.70.100">
    <property type="match status" value="1"/>
</dbReference>
<reference evidence="2 3" key="1">
    <citation type="submission" date="2024-01" db="EMBL/GenBank/DDBJ databases">
        <title>Niabella digestum sp. nov., isolated from waste digestion system.</title>
        <authorList>
            <person name="Zhang L."/>
        </authorList>
    </citation>
    <scope>NUCLEOTIDE SEQUENCE [LARGE SCALE GENOMIC DNA]</scope>
    <source>
        <strain evidence="2 3">A18</strain>
    </source>
</reference>
<organism evidence="2 3">
    <name type="scientific">Niabella digestorum</name>
    <dbReference type="NCBI Taxonomy" id="3117701"/>
    <lineage>
        <taxon>Bacteria</taxon>
        <taxon>Pseudomonadati</taxon>
        <taxon>Bacteroidota</taxon>
        <taxon>Chitinophagia</taxon>
        <taxon>Chitinophagales</taxon>
        <taxon>Chitinophagaceae</taxon>
        <taxon>Niabella</taxon>
    </lineage>
</organism>
<dbReference type="Pfam" id="PF07045">
    <property type="entry name" value="DUF1330"/>
    <property type="match status" value="1"/>
</dbReference>
<dbReference type="SUPFAM" id="SSF54909">
    <property type="entry name" value="Dimeric alpha+beta barrel"/>
    <property type="match status" value="1"/>
</dbReference>
<dbReference type="Proteomes" id="UP001357452">
    <property type="component" value="Unassembled WGS sequence"/>
</dbReference>
<dbReference type="InterPro" id="IPR011008">
    <property type="entry name" value="Dimeric_a/b-barrel"/>
</dbReference>
<name>A0ABU7RCD9_9BACT</name>
<feature type="domain" description="DUF1330" evidence="1">
    <location>
        <begin position="16"/>
        <end position="94"/>
    </location>
</feature>
<evidence type="ECO:0000313" key="3">
    <source>
        <dbReference type="Proteomes" id="UP001357452"/>
    </source>
</evidence>
<dbReference type="EMBL" id="JAZGLY010000001">
    <property type="protein sequence ID" value="MEE6185664.1"/>
    <property type="molecule type" value="Genomic_DNA"/>
</dbReference>
<accession>A0ABU7RCD9</accession>
<proteinExistence type="predicted"/>
<evidence type="ECO:0000313" key="2">
    <source>
        <dbReference type="EMBL" id="MEE6185664.1"/>
    </source>
</evidence>
<evidence type="ECO:0000259" key="1">
    <source>
        <dbReference type="Pfam" id="PF07045"/>
    </source>
</evidence>
<sequence length="99" mass="11254">MIITQLIYIKPGAETLFDQFEAIAIPLIAKHNGKLLLRIRPDKTSILESNIPAPYEVHMVEFPSEHDFESFMQDPERQKHLSLKEQAIQSAVLIKGATL</sequence>
<protein>
    <submittedName>
        <fullName evidence="2">DUF1330 domain-containing protein</fullName>
    </submittedName>
</protein>
<keyword evidence="3" id="KW-1185">Reference proteome</keyword>
<dbReference type="RefSeq" id="WP_330973075.1">
    <property type="nucleotide sequence ID" value="NZ_JAZGLY010000001.1"/>
</dbReference>
<comment type="caution">
    <text evidence="2">The sequence shown here is derived from an EMBL/GenBank/DDBJ whole genome shotgun (WGS) entry which is preliminary data.</text>
</comment>